<evidence type="ECO:0000256" key="4">
    <source>
        <dbReference type="PROSITE-ProRule" id="PRU00335"/>
    </source>
</evidence>
<dbReference type="SUPFAM" id="SSF46689">
    <property type="entry name" value="Homeodomain-like"/>
    <property type="match status" value="1"/>
</dbReference>
<dbReference type="KEGG" id="pib:BBD41_29290"/>
<feature type="DNA-binding region" description="H-T-H motif" evidence="4">
    <location>
        <begin position="37"/>
        <end position="56"/>
    </location>
</feature>
<dbReference type="InterPro" id="IPR009057">
    <property type="entry name" value="Homeodomain-like_sf"/>
</dbReference>
<dbReference type="AlphaFoldDB" id="A0A1B2E8X0"/>
<dbReference type="PANTHER" id="PTHR30055:SF234">
    <property type="entry name" value="HTH-TYPE TRANSCRIPTIONAL REGULATOR BETI"/>
    <property type="match status" value="1"/>
</dbReference>
<dbReference type="InterPro" id="IPR050109">
    <property type="entry name" value="HTH-type_TetR-like_transc_reg"/>
</dbReference>
<dbReference type="PRINTS" id="PR00455">
    <property type="entry name" value="HTHTETR"/>
</dbReference>
<sequence>MTPLTEEQLIKRRETRRQQILEAALKVFAQRGLHGAKMSMIAKEADLSAGQLYRFFESKEELFVTLIRQVAEETVQEMERIYEIPGSPFDKLRTFTASILEDESTQYPFKLIQHANTAEDVPAEAIQLLQHFSVKNYIEQLLPLFEEGQQIGDFAQGNARQLISAFLTILSALITLNMPIDDDHQLPDADILMRIVAGPRVQAR</sequence>
<evidence type="ECO:0000259" key="5">
    <source>
        <dbReference type="PROSITE" id="PS50977"/>
    </source>
</evidence>
<evidence type="ECO:0000313" key="6">
    <source>
        <dbReference type="EMBL" id="ANY76332.1"/>
    </source>
</evidence>
<dbReference type="EMBL" id="CP016809">
    <property type="protein sequence ID" value="ANY76332.1"/>
    <property type="molecule type" value="Genomic_DNA"/>
</dbReference>
<proteinExistence type="predicted"/>
<keyword evidence="1" id="KW-0805">Transcription regulation</keyword>
<dbReference type="SUPFAM" id="SSF48498">
    <property type="entry name" value="Tetracyclin repressor-like, C-terminal domain"/>
    <property type="match status" value="1"/>
</dbReference>
<dbReference type="RefSeq" id="WP_099480365.1">
    <property type="nucleotide sequence ID" value="NZ_CP016809.1"/>
</dbReference>
<dbReference type="Gene3D" id="1.10.357.10">
    <property type="entry name" value="Tetracycline Repressor, domain 2"/>
    <property type="match status" value="1"/>
</dbReference>
<name>A0A1B2E8X0_9BACL</name>
<dbReference type="GO" id="GO:0003700">
    <property type="term" value="F:DNA-binding transcription factor activity"/>
    <property type="evidence" value="ECO:0007669"/>
    <property type="project" value="TreeGrafter"/>
</dbReference>
<dbReference type="PROSITE" id="PS50977">
    <property type="entry name" value="HTH_TETR_2"/>
    <property type="match status" value="1"/>
</dbReference>
<dbReference type="Pfam" id="PF00440">
    <property type="entry name" value="TetR_N"/>
    <property type="match status" value="1"/>
</dbReference>
<dbReference type="GO" id="GO:0000976">
    <property type="term" value="F:transcription cis-regulatory region binding"/>
    <property type="evidence" value="ECO:0007669"/>
    <property type="project" value="TreeGrafter"/>
</dbReference>
<dbReference type="InterPro" id="IPR001647">
    <property type="entry name" value="HTH_TetR"/>
</dbReference>
<keyword evidence="3" id="KW-0804">Transcription</keyword>
<gene>
    <name evidence="6" type="ORF">BBD41_29290</name>
</gene>
<evidence type="ECO:0000256" key="3">
    <source>
        <dbReference type="ARBA" id="ARBA00023163"/>
    </source>
</evidence>
<organism evidence="6">
    <name type="scientific">Paenibacillus ihbetae</name>
    <dbReference type="NCBI Taxonomy" id="1870820"/>
    <lineage>
        <taxon>Bacteria</taxon>
        <taxon>Bacillati</taxon>
        <taxon>Bacillota</taxon>
        <taxon>Bacilli</taxon>
        <taxon>Bacillales</taxon>
        <taxon>Paenibacillaceae</taxon>
        <taxon>Paenibacillus</taxon>
    </lineage>
</organism>
<feature type="domain" description="HTH tetR-type" evidence="5">
    <location>
        <begin position="14"/>
        <end position="74"/>
    </location>
</feature>
<protein>
    <recommendedName>
        <fullName evidence="5">HTH tetR-type domain-containing protein</fullName>
    </recommendedName>
</protein>
<reference evidence="6" key="1">
    <citation type="submission" date="2016-08" db="EMBL/GenBank/DDBJ databases">
        <title>Complete Genome Seqeunce of Paenibacillus sp. nov. IHBB 9852 from high altitute lake of Indian trans-Himalayas.</title>
        <authorList>
            <person name="Kiran S."/>
            <person name="Swarnkar M.K."/>
            <person name="Rana A."/>
            <person name="Tewari R."/>
            <person name="Gulati A."/>
        </authorList>
    </citation>
    <scope>NUCLEOTIDE SEQUENCE [LARGE SCALE GENOMIC DNA]</scope>
    <source>
        <strain evidence="6">IHBB 9852</strain>
    </source>
</reference>
<dbReference type="PANTHER" id="PTHR30055">
    <property type="entry name" value="HTH-TYPE TRANSCRIPTIONAL REGULATOR RUTR"/>
    <property type="match status" value="1"/>
</dbReference>
<dbReference type="InterPro" id="IPR036271">
    <property type="entry name" value="Tet_transcr_reg_TetR-rel_C_sf"/>
</dbReference>
<evidence type="ECO:0000256" key="1">
    <source>
        <dbReference type="ARBA" id="ARBA00023015"/>
    </source>
</evidence>
<accession>A0A1B2E8X0</accession>
<evidence type="ECO:0000256" key="2">
    <source>
        <dbReference type="ARBA" id="ARBA00023125"/>
    </source>
</evidence>
<keyword evidence="2 4" id="KW-0238">DNA-binding</keyword>